<dbReference type="EMBL" id="JBHSAX010000019">
    <property type="protein sequence ID" value="MFC3965361.1"/>
    <property type="molecule type" value="Genomic_DNA"/>
</dbReference>
<name>A0ABV8E0P4_9NOCA</name>
<protein>
    <submittedName>
        <fullName evidence="2">Uncharacterized protein</fullName>
    </submittedName>
</protein>
<dbReference type="RefSeq" id="WP_378615109.1">
    <property type="nucleotide sequence ID" value="NZ_JBHSAX010000019.1"/>
</dbReference>
<accession>A0ABV8E0P4</accession>
<feature type="region of interest" description="Disordered" evidence="1">
    <location>
        <begin position="1"/>
        <end position="37"/>
    </location>
</feature>
<keyword evidence="3" id="KW-1185">Reference proteome</keyword>
<reference evidence="3" key="1">
    <citation type="journal article" date="2019" name="Int. J. Syst. Evol. Microbiol.">
        <title>The Global Catalogue of Microorganisms (GCM) 10K type strain sequencing project: providing services to taxonomists for standard genome sequencing and annotation.</title>
        <authorList>
            <consortium name="The Broad Institute Genomics Platform"/>
            <consortium name="The Broad Institute Genome Sequencing Center for Infectious Disease"/>
            <person name="Wu L."/>
            <person name="Ma J."/>
        </authorList>
    </citation>
    <scope>NUCLEOTIDE SEQUENCE [LARGE SCALE GENOMIC DNA]</scope>
    <source>
        <strain evidence="3">CGMCC 4.7330</strain>
    </source>
</reference>
<evidence type="ECO:0000313" key="3">
    <source>
        <dbReference type="Proteomes" id="UP001595696"/>
    </source>
</evidence>
<evidence type="ECO:0000313" key="2">
    <source>
        <dbReference type="EMBL" id="MFC3965361.1"/>
    </source>
</evidence>
<sequence>MLSTPAGSDLDRADQHFLAHPDDHDTGLDPAALSPPTDRLRAAFDSADLADRIDQAWILPAQDDLDLLAY</sequence>
<gene>
    <name evidence="2" type="ORF">ACFO0B_25510</name>
</gene>
<comment type="caution">
    <text evidence="2">The sequence shown here is derived from an EMBL/GenBank/DDBJ whole genome shotgun (WGS) entry which is preliminary data.</text>
</comment>
<proteinExistence type="predicted"/>
<organism evidence="2 3">
    <name type="scientific">Nocardia jiangsuensis</name>
    <dbReference type="NCBI Taxonomy" id="1691563"/>
    <lineage>
        <taxon>Bacteria</taxon>
        <taxon>Bacillati</taxon>
        <taxon>Actinomycetota</taxon>
        <taxon>Actinomycetes</taxon>
        <taxon>Mycobacteriales</taxon>
        <taxon>Nocardiaceae</taxon>
        <taxon>Nocardia</taxon>
    </lineage>
</organism>
<evidence type="ECO:0000256" key="1">
    <source>
        <dbReference type="SAM" id="MobiDB-lite"/>
    </source>
</evidence>
<dbReference type="Proteomes" id="UP001595696">
    <property type="component" value="Unassembled WGS sequence"/>
</dbReference>
<feature type="compositionally biased region" description="Basic and acidic residues" evidence="1">
    <location>
        <begin position="9"/>
        <end position="27"/>
    </location>
</feature>